<dbReference type="Gene3D" id="3.40.190.10">
    <property type="entry name" value="Periplasmic binding protein-like II"/>
    <property type="match status" value="2"/>
</dbReference>
<dbReference type="PROSITE" id="PS01039">
    <property type="entry name" value="SBP_BACTERIAL_3"/>
    <property type="match status" value="1"/>
</dbReference>
<dbReference type="AlphaFoldDB" id="A0A3T0KV08"/>
<dbReference type="InterPro" id="IPR018313">
    <property type="entry name" value="SBP_3_CS"/>
</dbReference>
<dbReference type="RefSeq" id="WP_164853272.1">
    <property type="nucleotide sequence ID" value="NZ_CP026095.1"/>
</dbReference>
<dbReference type="KEGG" id="pasa:BAOM_3638"/>
<name>A0A3T0KV08_9BACI</name>
<comment type="similarity">
    <text evidence="2 6">Belongs to the bacterial solute-binding protein 3 family.</text>
</comment>
<keyword evidence="4" id="KW-0564">Palmitate</keyword>
<dbReference type="GO" id="GO:0016020">
    <property type="term" value="C:membrane"/>
    <property type="evidence" value="ECO:0007669"/>
    <property type="project" value="InterPro"/>
</dbReference>
<dbReference type="SUPFAM" id="SSF53850">
    <property type="entry name" value="Periplasmic binding protein-like II"/>
    <property type="match status" value="1"/>
</dbReference>
<evidence type="ECO:0000256" key="5">
    <source>
        <dbReference type="ARBA" id="ARBA00023288"/>
    </source>
</evidence>
<organism evidence="7 8">
    <name type="scientific">Peribacillus asahii</name>
    <dbReference type="NCBI Taxonomy" id="228899"/>
    <lineage>
        <taxon>Bacteria</taxon>
        <taxon>Bacillati</taxon>
        <taxon>Bacillota</taxon>
        <taxon>Bacilli</taxon>
        <taxon>Bacillales</taxon>
        <taxon>Bacillaceae</taxon>
        <taxon>Peribacillus</taxon>
    </lineage>
</organism>
<dbReference type="PANTHER" id="PTHR35936:SF17">
    <property type="entry name" value="ARGININE-BINDING EXTRACELLULAR PROTEIN ARTP"/>
    <property type="match status" value="1"/>
</dbReference>
<dbReference type="EMBL" id="CP026095">
    <property type="protein sequence ID" value="AZV44247.1"/>
    <property type="molecule type" value="Genomic_DNA"/>
</dbReference>
<dbReference type="SMART" id="SM00079">
    <property type="entry name" value="PBPe"/>
    <property type="match status" value="1"/>
</dbReference>
<sequence length="267" mass="29429">MQWKKHFMLLVTSILLVGILAACGNSEKDEAETGESEEKKVLKLGTSADYAPFEFVDTAKSDEIIGLDIDIVNAIADKLGYEIQAQDIDFNSLPTALENGTVDLVASAMNATEERKKTLDFSDNYYSAANMIVTTKDSTIKTVEDLKGKTVGVQLASVQEELATKLNKDGITMTIEKRNRVNEIVQELMVGRVDAAIIEDEVAKGHLANNETLVAHTIKTDEEAEGYAIAFPKNSDLTEKFNAELKKMKESGELDELIAKWMKSETK</sequence>
<evidence type="ECO:0000313" key="7">
    <source>
        <dbReference type="EMBL" id="AZV44247.1"/>
    </source>
</evidence>
<dbReference type="GO" id="GO:0030313">
    <property type="term" value="C:cell envelope"/>
    <property type="evidence" value="ECO:0007669"/>
    <property type="project" value="UniProtKB-SubCell"/>
</dbReference>
<gene>
    <name evidence="7" type="ORF">BAOM_3638</name>
</gene>
<dbReference type="InterPro" id="IPR001638">
    <property type="entry name" value="Solute-binding_3/MltF_N"/>
</dbReference>
<proteinExistence type="inferred from homology"/>
<evidence type="ECO:0000256" key="4">
    <source>
        <dbReference type="ARBA" id="ARBA00023139"/>
    </source>
</evidence>
<accession>A0A3T0KV08</accession>
<evidence type="ECO:0000313" key="8">
    <source>
        <dbReference type="Proteomes" id="UP000283095"/>
    </source>
</evidence>
<dbReference type="Pfam" id="PF00497">
    <property type="entry name" value="SBP_bac_3"/>
    <property type="match status" value="1"/>
</dbReference>
<dbReference type="GO" id="GO:0015276">
    <property type="term" value="F:ligand-gated monoatomic ion channel activity"/>
    <property type="evidence" value="ECO:0007669"/>
    <property type="project" value="InterPro"/>
</dbReference>
<keyword evidence="3" id="KW-0732">Signal</keyword>
<keyword evidence="5" id="KW-0449">Lipoprotein</keyword>
<protein>
    <submittedName>
        <fullName evidence="7">ABC transporter substrate-binding protein</fullName>
    </submittedName>
</protein>
<dbReference type="PANTHER" id="PTHR35936">
    <property type="entry name" value="MEMBRANE-BOUND LYTIC MUREIN TRANSGLYCOSYLASE F"/>
    <property type="match status" value="1"/>
</dbReference>
<evidence type="ECO:0000256" key="1">
    <source>
        <dbReference type="ARBA" id="ARBA00004196"/>
    </source>
</evidence>
<comment type="subcellular location">
    <subcellularLocation>
        <location evidence="1">Cell envelope</location>
    </subcellularLocation>
</comment>
<reference evidence="7 8" key="1">
    <citation type="submission" date="2018-01" db="EMBL/GenBank/DDBJ databases">
        <title>Bacillus asahii Genome sequencing and assembly.</title>
        <authorList>
            <person name="Jiang H."/>
            <person name="Feng Y."/>
            <person name="Zhao F."/>
            <person name="Lin X."/>
        </authorList>
    </citation>
    <scope>NUCLEOTIDE SEQUENCE [LARGE SCALE GENOMIC DNA]</scope>
    <source>
        <strain evidence="7 8">OM18</strain>
    </source>
</reference>
<dbReference type="InterPro" id="IPR001320">
    <property type="entry name" value="Iontro_rcpt_C"/>
</dbReference>
<dbReference type="Proteomes" id="UP000283095">
    <property type="component" value="Chromosome"/>
</dbReference>
<evidence type="ECO:0000256" key="3">
    <source>
        <dbReference type="ARBA" id="ARBA00022729"/>
    </source>
</evidence>
<dbReference type="SMART" id="SM00062">
    <property type="entry name" value="PBPb"/>
    <property type="match status" value="1"/>
</dbReference>
<evidence type="ECO:0000256" key="2">
    <source>
        <dbReference type="ARBA" id="ARBA00010333"/>
    </source>
</evidence>
<evidence type="ECO:0000256" key="6">
    <source>
        <dbReference type="RuleBase" id="RU003744"/>
    </source>
</evidence>
<dbReference type="PROSITE" id="PS51257">
    <property type="entry name" value="PROKAR_LIPOPROTEIN"/>
    <property type="match status" value="1"/>
</dbReference>